<gene>
    <name evidence="2" type="ORF">SKAU_G00379470</name>
</gene>
<protein>
    <submittedName>
        <fullName evidence="2">Uncharacterized protein</fullName>
    </submittedName>
</protein>
<dbReference type="Proteomes" id="UP001152622">
    <property type="component" value="Chromosome 19"/>
</dbReference>
<comment type="caution">
    <text evidence="2">The sequence shown here is derived from an EMBL/GenBank/DDBJ whole genome shotgun (WGS) entry which is preliminary data.</text>
</comment>
<keyword evidence="3" id="KW-1185">Reference proteome</keyword>
<reference evidence="2" key="1">
    <citation type="journal article" date="2023" name="Science">
        <title>Genome structures resolve the early diversification of teleost fishes.</title>
        <authorList>
            <person name="Parey E."/>
            <person name="Louis A."/>
            <person name="Montfort J."/>
            <person name="Bouchez O."/>
            <person name="Roques C."/>
            <person name="Iampietro C."/>
            <person name="Lluch J."/>
            <person name="Castinel A."/>
            <person name="Donnadieu C."/>
            <person name="Desvignes T."/>
            <person name="Floi Bucao C."/>
            <person name="Jouanno E."/>
            <person name="Wen M."/>
            <person name="Mejri S."/>
            <person name="Dirks R."/>
            <person name="Jansen H."/>
            <person name="Henkel C."/>
            <person name="Chen W.J."/>
            <person name="Zahm M."/>
            <person name="Cabau C."/>
            <person name="Klopp C."/>
            <person name="Thompson A.W."/>
            <person name="Robinson-Rechavi M."/>
            <person name="Braasch I."/>
            <person name="Lecointre G."/>
            <person name="Bobe J."/>
            <person name="Postlethwait J.H."/>
            <person name="Berthelot C."/>
            <person name="Roest Crollius H."/>
            <person name="Guiguen Y."/>
        </authorList>
    </citation>
    <scope>NUCLEOTIDE SEQUENCE</scope>
    <source>
        <strain evidence="2">WJC10195</strain>
    </source>
</reference>
<dbReference type="AlphaFoldDB" id="A0A9Q1EDC5"/>
<dbReference type="EMBL" id="JAINUF010000019">
    <property type="protein sequence ID" value="KAJ8336727.1"/>
    <property type="molecule type" value="Genomic_DNA"/>
</dbReference>
<accession>A0A9Q1EDC5</accession>
<evidence type="ECO:0000256" key="1">
    <source>
        <dbReference type="SAM" id="MobiDB-lite"/>
    </source>
</evidence>
<feature type="region of interest" description="Disordered" evidence="1">
    <location>
        <begin position="98"/>
        <end position="121"/>
    </location>
</feature>
<organism evidence="2 3">
    <name type="scientific">Synaphobranchus kaupii</name>
    <name type="common">Kaup's arrowtooth eel</name>
    <dbReference type="NCBI Taxonomy" id="118154"/>
    <lineage>
        <taxon>Eukaryota</taxon>
        <taxon>Metazoa</taxon>
        <taxon>Chordata</taxon>
        <taxon>Craniata</taxon>
        <taxon>Vertebrata</taxon>
        <taxon>Euteleostomi</taxon>
        <taxon>Actinopterygii</taxon>
        <taxon>Neopterygii</taxon>
        <taxon>Teleostei</taxon>
        <taxon>Anguilliformes</taxon>
        <taxon>Synaphobranchidae</taxon>
        <taxon>Synaphobranchus</taxon>
    </lineage>
</organism>
<sequence length="173" mass="19757">MCTCFFFLAFFYVSTKKQPKLKRTTPSGRQWGLRSRWSKSDIQSFASLCISEAMSPFLARQLLLFQTTDLKERGKNAARQFRVSSACVWTGRKAEYPEETRTDTEENVQTQPGKALGRDSSSAPSCCEATVLTTAQSFHMTPFHESHFVGVYFSQLHQKAFEWVTFSHKIKST</sequence>
<evidence type="ECO:0000313" key="3">
    <source>
        <dbReference type="Proteomes" id="UP001152622"/>
    </source>
</evidence>
<evidence type="ECO:0000313" key="2">
    <source>
        <dbReference type="EMBL" id="KAJ8336727.1"/>
    </source>
</evidence>
<name>A0A9Q1EDC5_SYNKA</name>
<proteinExistence type="predicted"/>